<protein>
    <recommendedName>
        <fullName evidence="3">HIT-type domain-containing protein</fullName>
    </recommendedName>
</protein>
<dbReference type="RefSeq" id="XP_020064095.1">
    <property type="nucleotide sequence ID" value="XM_020209980.1"/>
</dbReference>
<keyword evidence="1" id="KW-0862">Zinc</keyword>
<evidence type="ECO:0000313" key="4">
    <source>
        <dbReference type="EMBL" id="ODV78973.1"/>
    </source>
</evidence>
<dbReference type="SUPFAM" id="SSF144232">
    <property type="entry name" value="HIT/MYND zinc finger-like"/>
    <property type="match status" value="1"/>
</dbReference>
<proteinExistence type="predicted"/>
<name>A0A1E4SHJ9_9ASCO</name>
<dbReference type="Proteomes" id="UP000094285">
    <property type="component" value="Unassembled WGS sequence"/>
</dbReference>
<dbReference type="GeneID" id="30984116"/>
<keyword evidence="5" id="KW-1185">Reference proteome</keyword>
<evidence type="ECO:0000259" key="3">
    <source>
        <dbReference type="PROSITE" id="PS51083"/>
    </source>
</evidence>
<dbReference type="OrthoDB" id="18412at2759"/>
<sequence length="166" mass="18337">MSKVCGICHEAEAKYRCPHCPTHYCSLVCFKSEQHTQIHQNSQSQPDQLVKEASPAPRQSHEEEPSLFEKIASDGVIRAMLKEEALQFHLHTLLQILNDASLTGNSKSGGANSGKMASQATLATEDRLSIMNMKLSDLRVGGIEENSLVEEFVDRVLKLRAQSACD</sequence>
<dbReference type="CDD" id="cd23024">
    <property type="entry name" value="zf-HIT_ZNHIT2-3"/>
    <property type="match status" value="1"/>
</dbReference>
<dbReference type="GO" id="GO:0008270">
    <property type="term" value="F:zinc ion binding"/>
    <property type="evidence" value="ECO:0007669"/>
    <property type="project" value="UniProtKB-UniRule"/>
</dbReference>
<feature type="domain" description="HIT-type" evidence="3">
    <location>
        <begin position="5"/>
        <end position="44"/>
    </location>
</feature>
<feature type="region of interest" description="Disordered" evidence="2">
    <location>
        <begin position="40"/>
        <end position="67"/>
    </location>
</feature>
<dbReference type="Pfam" id="PF04438">
    <property type="entry name" value="zf-HIT"/>
    <property type="match status" value="1"/>
</dbReference>
<dbReference type="Gene3D" id="1.20.1440.260">
    <property type="match status" value="1"/>
</dbReference>
<accession>A0A1E4SHJ9</accession>
<dbReference type="PROSITE" id="PS51083">
    <property type="entry name" value="ZF_HIT"/>
    <property type="match status" value="1"/>
</dbReference>
<reference evidence="5" key="1">
    <citation type="submission" date="2016-05" db="EMBL/GenBank/DDBJ databases">
        <title>Comparative genomics of biotechnologically important yeasts.</title>
        <authorList>
            <consortium name="DOE Joint Genome Institute"/>
            <person name="Riley R."/>
            <person name="Haridas S."/>
            <person name="Wolfe K.H."/>
            <person name="Lopes M.R."/>
            <person name="Hittinger C.T."/>
            <person name="Goker M."/>
            <person name="Salamov A."/>
            <person name="Wisecaver J."/>
            <person name="Long T.M."/>
            <person name="Aerts A.L."/>
            <person name="Barry K."/>
            <person name="Choi C."/>
            <person name="Clum A."/>
            <person name="Coughlan A.Y."/>
            <person name="Deshpande S."/>
            <person name="Douglass A.P."/>
            <person name="Hanson S.J."/>
            <person name="Klenk H.-P."/>
            <person name="Labutti K."/>
            <person name="Lapidus A."/>
            <person name="Lindquist E."/>
            <person name="Lipzen A."/>
            <person name="Meier-Kolthoff J.P."/>
            <person name="Ohm R.A."/>
            <person name="Otillar R.P."/>
            <person name="Pangilinan J."/>
            <person name="Peng Y."/>
            <person name="Rokas A."/>
            <person name="Rosa C.A."/>
            <person name="Scheuner C."/>
            <person name="Sibirny A.A."/>
            <person name="Slot J.C."/>
            <person name="Stielow J.B."/>
            <person name="Sun H."/>
            <person name="Kurtzman C.P."/>
            <person name="Blackwell M."/>
            <person name="Grigoriev I.V."/>
            <person name="Jeffries T.W."/>
        </authorList>
    </citation>
    <scope>NUCLEOTIDE SEQUENCE [LARGE SCALE GENOMIC DNA]</scope>
    <source>
        <strain evidence="5">NRRL Y-17324</strain>
    </source>
</reference>
<evidence type="ECO:0000256" key="1">
    <source>
        <dbReference type="PROSITE-ProRule" id="PRU00453"/>
    </source>
</evidence>
<dbReference type="Gene3D" id="3.30.60.190">
    <property type="match status" value="1"/>
</dbReference>
<keyword evidence="1" id="KW-0479">Metal-binding</keyword>
<evidence type="ECO:0000256" key="2">
    <source>
        <dbReference type="SAM" id="MobiDB-lite"/>
    </source>
</evidence>
<dbReference type="STRING" id="984487.A0A1E4SHJ9"/>
<dbReference type="EMBL" id="KV453912">
    <property type="protein sequence ID" value="ODV78973.1"/>
    <property type="molecule type" value="Genomic_DNA"/>
</dbReference>
<keyword evidence="1" id="KW-0863">Zinc-finger</keyword>
<gene>
    <name evidence="4" type="ORF">CANTADRAFT_51707</name>
</gene>
<dbReference type="AlphaFoldDB" id="A0A1E4SHJ9"/>
<evidence type="ECO:0000313" key="5">
    <source>
        <dbReference type="Proteomes" id="UP000094285"/>
    </source>
</evidence>
<dbReference type="InterPro" id="IPR007529">
    <property type="entry name" value="Znf_HIT"/>
</dbReference>
<organism evidence="4 5">
    <name type="scientific">Suhomyces tanzawaensis NRRL Y-17324</name>
    <dbReference type="NCBI Taxonomy" id="984487"/>
    <lineage>
        <taxon>Eukaryota</taxon>
        <taxon>Fungi</taxon>
        <taxon>Dikarya</taxon>
        <taxon>Ascomycota</taxon>
        <taxon>Saccharomycotina</taxon>
        <taxon>Pichiomycetes</taxon>
        <taxon>Debaryomycetaceae</taxon>
        <taxon>Suhomyces</taxon>
    </lineage>
</organism>